<dbReference type="AlphaFoldDB" id="A0A1R3VES4"/>
<name>A0A1R3VES4_9HYPH</name>
<keyword evidence="2" id="KW-1185">Reference proteome</keyword>
<evidence type="ECO:0000313" key="2">
    <source>
        <dbReference type="Proteomes" id="UP000188388"/>
    </source>
</evidence>
<evidence type="ECO:0000313" key="1">
    <source>
        <dbReference type="EMBL" id="SIT56901.1"/>
    </source>
</evidence>
<accession>A0A1R3VES4</accession>
<organism evidence="1 2">
    <name type="scientific">Mesorhizobium prunaredense</name>
    <dbReference type="NCBI Taxonomy" id="1631249"/>
    <lineage>
        <taxon>Bacteria</taxon>
        <taxon>Pseudomonadati</taxon>
        <taxon>Pseudomonadota</taxon>
        <taxon>Alphaproteobacteria</taxon>
        <taxon>Hyphomicrobiales</taxon>
        <taxon>Phyllobacteriaceae</taxon>
        <taxon>Mesorhizobium</taxon>
    </lineage>
</organism>
<gene>
    <name evidence="1" type="ORF">BQ8794_30350</name>
</gene>
<dbReference type="Proteomes" id="UP000188388">
    <property type="component" value="Unassembled WGS sequence"/>
</dbReference>
<reference evidence="2" key="1">
    <citation type="submission" date="2017-01" db="EMBL/GenBank/DDBJ databases">
        <authorList>
            <person name="Brunel B."/>
        </authorList>
    </citation>
    <scope>NUCLEOTIDE SEQUENCE [LARGE SCALE GENOMIC DNA]</scope>
</reference>
<dbReference type="EMBL" id="FTPD01000023">
    <property type="protein sequence ID" value="SIT56901.1"/>
    <property type="molecule type" value="Genomic_DNA"/>
</dbReference>
<proteinExistence type="predicted"/>
<sequence>MASAQFVGRTGPWIARNPQHSAIGPGIFDSGFDADKLRSYGVARRQVVAEVVHWSHKGLTTGRRTRIGPAFGGFEAKLPLP</sequence>
<protein>
    <submittedName>
        <fullName evidence="1">Uncharacterized protein</fullName>
    </submittedName>
</protein>